<protein>
    <submittedName>
        <fullName evidence="2">Uncharacterized protein</fullName>
    </submittedName>
</protein>
<organism evidence="2 3">
    <name type="scientific">candidate division MSBL1 archaeon SCGC-AAA259E22</name>
    <dbReference type="NCBI Taxonomy" id="1698265"/>
    <lineage>
        <taxon>Archaea</taxon>
        <taxon>Methanobacteriati</taxon>
        <taxon>Methanobacteriota</taxon>
        <taxon>candidate division MSBL1</taxon>
    </lineage>
</organism>
<gene>
    <name evidence="2" type="ORF">AKJ66_01485</name>
</gene>
<feature type="region of interest" description="Disordered" evidence="1">
    <location>
        <begin position="1"/>
        <end position="86"/>
    </location>
</feature>
<comment type="caution">
    <text evidence="2">The sequence shown here is derived from an EMBL/GenBank/DDBJ whole genome shotgun (WGS) entry which is preliminary data.</text>
</comment>
<feature type="compositionally biased region" description="Basic and acidic residues" evidence="1">
    <location>
        <begin position="70"/>
        <end position="86"/>
    </location>
</feature>
<accession>A0A133UHT9</accession>
<dbReference type="InterPro" id="IPR010982">
    <property type="entry name" value="Lambda_DNA-bd_dom_sf"/>
</dbReference>
<feature type="compositionally biased region" description="Basic residues" evidence="1">
    <location>
        <begin position="7"/>
        <end position="18"/>
    </location>
</feature>
<evidence type="ECO:0000313" key="3">
    <source>
        <dbReference type="Proteomes" id="UP000070657"/>
    </source>
</evidence>
<dbReference type="EMBL" id="LHXP01000012">
    <property type="protein sequence ID" value="KXA93656.1"/>
    <property type="molecule type" value="Genomic_DNA"/>
</dbReference>
<keyword evidence="3" id="KW-1185">Reference proteome</keyword>
<feature type="compositionally biased region" description="Polar residues" evidence="1">
    <location>
        <begin position="35"/>
        <end position="58"/>
    </location>
</feature>
<dbReference type="Gene3D" id="1.10.260.40">
    <property type="entry name" value="lambda repressor-like DNA-binding domains"/>
    <property type="match status" value="1"/>
</dbReference>
<feature type="compositionally biased region" description="Basic and acidic residues" evidence="1">
    <location>
        <begin position="19"/>
        <end position="29"/>
    </location>
</feature>
<dbReference type="GO" id="GO:0003677">
    <property type="term" value="F:DNA binding"/>
    <property type="evidence" value="ECO:0007669"/>
    <property type="project" value="InterPro"/>
</dbReference>
<dbReference type="Proteomes" id="UP000070657">
    <property type="component" value="Unassembled WGS sequence"/>
</dbReference>
<sequence length="86" mass="9928">MIPKTSREKRKKTYLKLRNKGDKTQEEASKAVGVDQTTGSRWESEGNGSNMKNHNASTPPDKRVTIHKKEKPEIYERAKEEKIHHV</sequence>
<proteinExistence type="predicted"/>
<name>A0A133UHT9_9EURY</name>
<reference evidence="2 3" key="1">
    <citation type="journal article" date="2016" name="Sci. Rep.">
        <title>Metabolic traits of an uncultured archaeal lineage -MSBL1- from brine pools of the Red Sea.</title>
        <authorList>
            <person name="Mwirichia R."/>
            <person name="Alam I."/>
            <person name="Rashid M."/>
            <person name="Vinu M."/>
            <person name="Ba-Alawi W."/>
            <person name="Anthony Kamau A."/>
            <person name="Kamanda Ngugi D."/>
            <person name="Goker M."/>
            <person name="Klenk H.P."/>
            <person name="Bajic V."/>
            <person name="Stingl U."/>
        </authorList>
    </citation>
    <scope>NUCLEOTIDE SEQUENCE [LARGE SCALE GENOMIC DNA]</scope>
    <source>
        <strain evidence="2">SCGC-AAA259E22</strain>
    </source>
</reference>
<evidence type="ECO:0000256" key="1">
    <source>
        <dbReference type="SAM" id="MobiDB-lite"/>
    </source>
</evidence>
<dbReference type="AlphaFoldDB" id="A0A133UHT9"/>
<evidence type="ECO:0000313" key="2">
    <source>
        <dbReference type="EMBL" id="KXA93656.1"/>
    </source>
</evidence>